<name>A0A6A6D819_9PEZI</name>
<dbReference type="AlphaFoldDB" id="A0A6A6D819"/>
<reference evidence="2" key="1">
    <citation type="journal article" date="2020" name="Stud. Mycol.">
        <title>101 Dothideomycetes genomes: a test case for predicting lifestyles and emergence of pathogens.</title>
        <authorList>
            <person name="Haridas S."/>
            <person name="Albert R."/>
            <person name="Binder M."/>
            <person name="Bloem J."/>
            <person name="Labutti K."/>
            <person name="Salamov A."/>
            <person name="Andreopoulos B."/>
            <person name="Baker S."/>
            <person name="Barry K."/>
            <person name="Bills G."/>
            <person name="Bluhm B."/>
            <person name="Cannon C."/>
            <person name="Castanera R."/>
            <person name="Culley D."/>
            <person name="Daum C."/>
            <person name="Ezra D."/>
            <person name="Gonzalez J."/>
            <person name="Henrissat B."/>
            <person name="Kuo A."/>
            <person name="Liang C."/>
            <person name="Lipzen A."/>
            <person name="Lutzoni F."/>
            <person name="Magnuson J."/>
            <person name="Mondo S."/>
            <person name="Nolan M."/>
            <person name="Ohm R."/>
            <person name="Pangilinan J."/>
            <person name="Park H.-J."/>
            <person name="Ramirez L."/>
            <person name="Alfaro M."/>
            <person name="Sun H."/>
            <person name="Tritt A."/>
            <person name="Yoshinaga Y."/>
            <person name="Zwiers L.-H."/>
            <person name="Turgeon B."/>
            <person name="Goodwin S."/>
            <person name="Spatafora J."/>
            <person name="Crous P."/>
            <person name="Grigoriev I."/>
        </authorList>
    </citation>
    <scope>NUCLEOTIDE SEQUENCE</scope>
    <source>
        <strain evidence="2">CBS 207.26</strain>
    </source>
</reference>
<evidence type="ECO:0000313" key="3">
    <source>
        <dbReference type="Proteomes" id="UP000800200"/>
    </source>
</evidence>
<keyword evidence="3" id="KW-1185">Reference proteome</keyword>
<dbReference type="EMBL" id="ML995228">
    <property type="protein sequence ID" value="KAF2174339.1"/>
    <property type="molecule type" value="Genomic_DNA"/>
</dbReference>
<evidence type="ECO:0000256" key="1">
    <source>
        <dbReference type="SAM" id="Coils"/>
    </source>
</evidence>
<evidence type="ECO:0000313" key="2">
    <source>
        <dbReference type="EMBL" id="KAF2174339.1"/>
    </source>
</evidence>
<keyword evidence="1" id="KW-0175">Coiled coil</keyword>
<gene>
    <name evidence="2" type="ORF">K469DRAFT_801916</name>
</gene>
<organism evidence="2 3">
    <name type="scientific">Zopfia rhizophila CBS 207.26</name>
    <dbReference type="NCBI Taxonomy" id="1314779"/>
    <lineage>
        <taxon>Eukaryota</taxon>
        <taxon>Fungi</taxon>
        <taxon>Dikarya</taxon>
        <taxon>Ascomycota</taxon>
        <taxon>Pezizomycotina</taxon>
        <taxon>Dothideomycetes</taxon>
        <taxon>Dothideomycetes incertae sedis</taxon>
        <taxon>Zopfiaceae</taxon>
        <taxon>Zopfia</taxon>
    </lineage>
</organism>
<proteinExistence type="predicted"/>
<dbReference type="Proteomes" id="UP000800200">
    <property type="component" value="Unassembled WGS sequence"/>
</dbReference>
<protein>
    <submittedName>
        <fullName evidence="2">Uncharacterized protein</fullName>
    </submittedName>
</protein>
<accession>A0A6A6D819</accession>
<feature type="coiled-coil region" evidence="1">
    <location>
        <begin position="85"/>
        <end position="132"/>
    </location>
</feature>
<sequence>MYNKNSQKLHQTVNHVTTENVLLKLQVRGLENTLFIEQKRRQHSKPLDLELRAPEDGIAIFYSPNKVQQARDRAWEKEEATHIVREEEKAEKKRLLEERKAARAIEQEERATEKKRKRIEKEEAKLAREADKDFKNVSKQANKSGRKIIEAIVTDSDEEIEGASVDEVVEATPAHSRRGRKIVLLQRYRK</sequence>
<dbReference type="OrthoDB" id="3945463at2759"/>